<evidence type="ECO:0000313" key="2">
    <source>
        <dbReference type="Proteomes" id="UP001281410"/>
    </source>
</evidence>
<dbReference type="EMBL" id="JANJYJ010000009">
    <property type="protein sequence ID" value="KAK3189001.1"/>
    <property type="molecule type" value="Genomic_DNA"/>
</dbReference>
<dbReference type="PANTHER" id="PTHR33116:SF86">
    <property type="entry name" value="REVERSE TRANSCRIPTASE DOMAIN-CONTAINING PROTEIN"/>
    <property type="match status" value="1"/>
</dbReference>
<proteinExistence type="predicted"/>
<sequence length="142" mass="16426">MSRCDLSISRKFGNKRLKRKCNSKAQYQPIDGDLPSKRIPNRPIISRKELDRFGTIPWAEGIQLANIIVVRLVKCHERYLGLPSFSGKNKLKLFEDIKDRVWAKIKGWRSKLLLIGGKEILFKAVVQSIPTYEMRLSKRPSC</sequence>
<dbReference type="AlphaFoldDB" id="A0AAD9ZSA3"/>
<name>A0AAD9ZSA3_9ROSI</name>
<protein>
    <recommendedName>
        <fullName evidence="3">RNA-directed DNA polymerase (Reverse transcriptase)</fullName>
    </recommendedName>
</protein>
<organism evidence="1 2">
    <name type="scientific">Dipteronia sinensis</name>
    <dbReference type="NCBI Taxonomy" id="43782"/>
    <lineage>
        <taxon>Eukaryota</taxon>
        <taxon>Viridiplantae</taxon>
        <taxon>Streptophyta</taxon>
        <taxon>Embryophyta</taxon>
        <taxon>Tracheophyta</taxon>
        <taxon>Spermatophyta</taxon>
        <taxon>Magnoliopsida</taxon>
        <taxon>eudicotyledons</taxon>
        <taxon>Gunneridae</taxon>
        <taxon>Pentapetalae</taxon>
        <taxon>rosids</taxon>
        <taxon>malvids</taxon>
        <taxon>Sapindales</taxon>
        <taxon>Sapindaceae</taxon>
        <taxon>Hippocastanoideae</taxon>
        <taxon>Acereae</taxon>
        <taxon>Dipteronia</taxon>
    </lineage>
</organism>
<keyword evidence="2" id="KW-1185">Reference proteome</keyword>
<dbReference type="Proteomes" id="UP001281410">
    <property type="component" value="Unassembled WGS sequence"/>
</dbReference>
<reference evidence="1" key="1">
    <citation type="journal article" date="2023" name="Plant J.">
        <title>Genome sequences and population genomics provide insights into the demographic history, inbreeding, and mutation load of two 'living fossil' tree species of Dipteronia.</title>
        <authorList>
            <person name="Feng Y."/>
            <person name="Comes H.P."/>
            <person name="Chen J."/>
            <person name="Zhu S."/>
            <person name="Lu R."/>
            <person name="Zhang X."/>
            <person name="Li P."/>
            <person name="Qiu J."/>
            <person name="Olsen K.M."/>
            <person name="Qiu Y."/>
        </authorList>
    </citation>
    <scope>NUCLEOTIDE SEQUENCE</scope>
    <source>
        <strain evidence="1">NBL</strain>
    </source>
</reference>
<comment type="caution">
    <text evidence="1">The sequence shown here is derived from an EMBL/GenBank/DDBJ whole genome shotgun (WGS) entry which is preliminary data.</text>
</comment>
<evidence type="ECO:0000313" key="1">
    <source>
        <dbReference type="EMBL" id="KAK3189001.1"/>
    </source>
</evidence>
<dbReference type="PANTHER" id="PTHR33116">
    <property type="entry name" value="REVERSE TRANSCRIPTASE ZINC-BINDING DOMAIN-CONTAINING PROTEIN-RELATED-RELATED"/>
    <property type="match status" value="1"/>
</dbReference>
<accession>A0AAD9ZSA3</accession>
<evidence type="ECO:0008006" key="3">
    <source>
        <dbReference type="Google" id="ProtNLM"/>
    </source>
</evidence>
<gene>
    <name evidence="1" type="ORF">Dsin_028562</name>
</gene>